<evidence type="ECO:0000256" key="1">
    <source>
        <dbReference type="SAM" id="Phobius"/>
    </source>
</evidence>
<organism evidence="3 4">
    <name type="scientific">Vibrio anguillarum</name>
    <name type="common">Listonella anguillarum</name>
    <dbReference type="NCBI Taxonomy" id="55601"/>
    <lineage>
        <taxon>Bacteria</taxon>
        <taxon>Pseudomonadati</taxon>
        <taxon>Pseudomonadota</taxon>
        <taxon>Gammaproteobacteria</taxon>
        <taxon>Vibrionales</taxon>
        <taxon>Vibrionaceae</taxon>
        <taxon>Vibrio</taxon>
    </lineage>
</organism>
<reference evidence="3 4" key="1">
    <citation type="journal article" date="2021" name="PeerJ">
        <title>Analysis of 44 Vibrio anguillarum genomes reveals high genetic diversity.</title>
        <authorList>
            <person name="Hansen M.J."/>
            <person name="Dalsgaard I."/>
        </authorList>
    </citation>
    <scope>NUCLEOTIDE SEQUENCE [LARGE SCALE GENOMIC DNA]</scope>
    <source>
        <strain evidence="3 4">17-16730-2A</strain>
    </source>
</reference>
<feature type="signal peptide" evidence="2">
    <location>
        <begin position="1"/>
        <end position="29"/>
    </location>
</feature>
<dbReference type="AlphaFoldDB" id="A0ABD4KS99"/>
<keyword evidence="2" id="KW-0732">Signal</keyword>
<keyword evidence="1" id="KW-0812">Transmembrane</keyword>
<keyword evidence="1" id="KW-0472">Membrane</keyword>
<evidence type="ECO:0000313" key="3">
    <source>
        <dbReference type="EMBL" id="MBF4274486.1"/>
    </source>
</evidence>
<comment type="caution">
    <text evidence="3">The sequence shown here is derived from an EMBL/GenBank/DDBJ whole genome shotgun (WGS) entry which is preliminary data.</text>
</comment>
<dbReference type="Proteomes" id="UP000722957">
    <property type="component" value="Unassembled WGS sequence"/>
</dbReference>
<feature type="chain" id="PRO_5044848049" description="Phage coat protein" evidence="2">
    <location>
        <begin position="30"/>
        <end position="72"/>
    </location>
</feature>
<dbReference type="RefSeq" id="WP_194554639.1">
    <property type="nucleotide sequence ID" value="NZ_RDOM01000311.1"/>
</dbReference>
<proteinExistence type="predicted"/>
<accession>A0ABD4KS99</accession>
<sequence length="72" mass="7352">MKFINVMKKHAAKIATGVTAAVASSSSFAITVPEAIDAAVTAGQSNYTLVVVGLIVMAATGFGLNMIIKAMH</sequence>
<evidence type="ECO:0000313" key="4">
    <source>
        <dbReference type="Proteomes" id="UP000722957"/>
    </source>
</evidence>
<evidence type="ECO:0008006" key="5">
    <source>
        <dbReference type="Google" id="ProtNLM"/>
    </source>
</evidence>
<gene>
    <name evidence="3" type="ORF">EAY07_21250</name>
</gene>
<keyword evidence="1" id="KW-1133">Transmembrane helix</keyword>
<evidence type="ECO:0000256" key="2">
    <source>
        <dbReference type="SAM" id="SignalP"/>
    </source>
</evidence>
<protein>
    <recommendedName>
        <fullName evidence="5">Phage coat protein</fullName>
    </recommendedName>
</protein>
<dbReference type="EMBL" id="RDOM01000311">
    <property type="protein sequence ID" value="MBF4274486.1"/>
    <property type="molecule type" value="Genomic_DNA"/>
</dbReference>
<feature type="transmembrane region" description="Helical" evidence="1">
    <location>
        <begin position="45"/>
        <end position="68"/>
    </location>
</feature>
<name>A0ABD4KS99_VIBAN</name>